<name>A0A0L0VAP1_9BASI</name>
<dbReference type="EMBL" id="AJIL01000087">
    <property type="protein sequence ID" value="KNE96044.1"/>
    <property type="molecule type" value="Genomic_DNA"/>
</dbReference>
<accession>A0A0L0VAP1</accession>
<gene>
    <name evidence="1" type="ORF">PSTG_10621</name>
</gene>
<evidence type="ECO:0000313" key="2">
    <source>
        <dbReference type="Proteomes" id="UP000054564"/>
    </source>
</evidence>
<dbReference type="AlphaFoldDB" id="A0A0L0VAP1"/>
<sequence>MLQMLTRRTPITRYDLTISTTYADGLYLSTTPDHLQQPVIKLKVIIASERGFPSFRSQSAEIAQTSDSHSFYVVLTDSGSSSEARMQQPSHRNRLSSFTWVFRSLGGVGPLTHSAPRNRATARLQVRNAFSCQRGPSPMKFMEVEC</sequence>
<organism evidence="1 2">
    <name type="scientific">Puccinia striiformis f. sp. tritici PST-78</name>
    <dbReference type="NCBI Taxonomy" id="1165861"/>
    <lineage>
        <taxon>Eukaryota</taxon>
        <taxon>Fungi</taxon>
        <taxon>Dikarya</taxon>
        <taxon>Basidiomycota</taxon>
        <taxon>Pucciniomycotina</taxon>
        <taxon>Pucciniomycetes</taxon>
        <taxon>Pucciniales</taxon>
        <taxon>Pucciniaceae</taxon>
        <taxon>Puccinia</taxon>
    </lineage>
</organism>
<proteinExistence type="predicted"/>
<protein>
    <submittedName>
        <fullName evidence="1">Uncharacterized protein</fullName>
    </submittedName>
</protein>
<keyword evidence="2" id="KW-1185">Reference proteome</keyword>
<evidence type="ECO:0000313" key="1">
    <source>
        <dbReference type="EMBL" id="KNE96044.1"/>
    </source>
</evidence>
<reference evidence="2" key="1">
    <citation type="submission" date="2014-03" db="EMBL/GenBank/DDBJ databases">
        <title>The Genome Sequence of Puccinia striiformis f. sp. tritici PST-78.</title>
        <authorList>
            <consortium name="The Broad Institute Genome Sequencing Platform"/>
            <person name="Cuomo C."/>
            <person name="Hulbert S."/>
            <person name="Chen X."/>
            <person name="Walker B."/>
            <person name="Young S.K."/>
            <person name="Zeng Q."/>
            <person name="Gargeya S."/>
            <person name="Fitzgerald M."/>
            <person name="Haas B."/>
            <person name="Abouelleil A."/>
            <person name="Alvarado L."/>
            <person name="Arachchi H.M."/>
            <person name="Berlin A.M."/>
            <person name="Chapman S.B."/>
            <person name="Goldberg J."/>
            <person name="Griggs A."/>
            <person name="Gujja S."/>
            <person name="Hansen M."/>
            <person name="Howarth C."/>
            <person name="Imamovic A."/>
            <person name="Larimer J."/>
            <person name="McCowan C."/>
            <person name="Montmayeur A."/>
            <person name="Murphy C."/>
            <person name="Neiman D."/>
            <person name="Pearson M."/>
            <person name="Priest M."/>
            <person name="Roberts A."/>
            <person name="Saif S."/>
            <person name="Shea T."/>
            <person name="Sisk P."/>
            <person name="Sykes S."/>
            <person name="Wortman J."/>
            <person name="Nusbaum C."/>
            <person name="Birren B."/>
        </authorList>
    </citation>
    <scope>NUCLEOTIDE SEQUENCE [LARGE SCALE GENOMIC DNA]</scope>
    <source>
        <strain evidence="2">race PST-78</strain>
    </source>
</reference>
<comment type="caution">
    <text evidence="1">The sequence shown here is derived from an EMBL/GenBank/DDBJ whole genome shotgun (WGS) entry which is preliminary data.</text>
</comment>
<dbReference type="Proteomes" id="UP000054564">
    <property type="component" value="Unassembled WGS sequence"/>
</dbReference>